<feature type="domain" description="NADPH-dependent reductive aminase-like C-terminal" evidence="4">
    <location>
        <begin position="156"/>
        <end position="280"/>
    </location>
</feature>
<dbReference type="InterPro" id="IPR051265">
    <property type="entry name" value="HIBADH-related_NP60_sf"/>
</dbReference>
<dbReference type="GO" id="GO:0140673">
    <property type="term" value="P:transcription elongation-coupled chromatin remodeling"/>
    <property type="evidence" value="ECO:0007669"/>
    <property type="project" value="TreeGrafter"/>
</dbReference>
<dbReference type="AlphaFoldDB" id="A0A1H9J2D2"/>
<dbReference type="InterPro" id="IPR036291">
    <property type="entry name" value="NAD(P)-bd_dom_sf"/>
</dbReference>
<dbReference type="OrthoDB" id="9135493at2"/>
<dbReference type="InterPro" id="IPR048666">
    <property type="entry name" value="RedAm-like_C"/>
</dbReference>
<dbReference type="GO" id="GO:0000785">
    <property type="term" value="C:chromatin"/>
    <property type="evidence" value="ECO:0007669"/>
    <property type="project" value="TreeGrafter"/>
</dbReference>
<dbReference type="GO" id="GO:0031491">
    <property type="term" value="F:nucleosome binding"/>
    <property type="evidence" value="ECO:0007669"/>
    <property type="project" value="TreeGrafter"/>
</dbReference>
<dbReference type="PANTHER" id="PTHR43580">
    <property type="entry name" value="OXIDOREDUCTASE GLYR1-RELATED"/>
    <property type="match status" value="1"/>
</dbReference>
<evidence type="ECO:0000259" key="3">
    <source>
        <dbReference type="Pfam" id="PF03446"/>
    </source>
</evidence>
<dbReference type="RefSeq" id="WP_089915770.1">
    <property type="nucleotide sequence ID" value="NZ_FOFV01000004.1"/>
</dbReference>
<dbReference type="InterPro" id="IPR015815">
    <property type="entry name" value="HIBADH-related"/>
</dbReference>
<evidence type="ECO:0000256" key="1">
    <source>
        <dbReference type="ARBA" id="ARBA00009080"/>
    </source>
</evidence>
<dbReference type="GO" id="GO:0016491">
    <property type="term" value="F:oxidoreductase activity"/>
    <property type="evidence" value="ECO:0007669"/>
    <property type="project" value="UniProtKB-KW"/>
</dbReference>
<name>A0A1H9J2D2_9PSEU</name>
<proteinExistence type="inferred from homology"/>
<dbReference type="PIRSF" id="PIRSF000103">
    <property type="entry name" value="HIBADH"/>
    <property type="match status" value="1"/>
</dbReference>
<evidence type="ECO:0000259" key="4">
    <source>
        <dbReference type="Pfam" id="PF21761"/>
    </source>
</evidence>
<dbReference type="STRING" id="65499.SAMN04488000_104434"/>
<dbReference type="InterPro" id="IPR006115">
    <property type="entry name" value="6PGDH_NADP-bd"/>
</dbReference>
<dbReference type="GO" id="GO:0050661">
    <property type="term" value="F:NADP binding"/>
    <property type="evidence" value="ECO:0007669"/>
    <property type="project" value="InterPro"/>
</dbReference>
<evidence type="ECO:0000313" key="5">
    <source>
        <dbReference type="EMBL" id="SEQ81040.1"/>
    </source>
</evidence>
<dbReference type="Proteomes" id="UP000199503">
    <property type="component" value="Unassembled WGS sequence"/>
</dbReference>
<protein>
    <submittedName>
        <fullName evidence="5">3-hydroxyisobutyrate dehydrogenase</fullName>
    </submittedName>
</protein>
<dbReference type="EMBL" id="FOFV01000004">
    <property type="protein sequence ID" value="SEQ81040.1"/>
    <property type="molecule type" value="Genomic_DNA"/>
</dbReference>
<reference evidence="6" key="1">
    <citation type="submission" date="2016-10" db="EMBL/GenBank/DDBJ databases">
        <authorList>
            <person name="Varghese N."/>
            <person name="Submissions S."/>
        </authorList>
    </citation>
    <scope>NUCLEOTIDE SEQUENCE [LARGE SCALE GENOMIC DNA]</scope>
    <source>
        <strain evidence="6">DSM 44437</strain>
    </source>
</reference>
<keyword evidence="6" id="KW-1185">Reference proteome</keyword>
<dbReference type="Pfam" id="PF21761">
    <property type="entry name" value="RedAm-like_C"/>
    <property type="match status" value="1"/>
</dbReference>
<accession>A0A1H9J2D2</accession>
<dbReference type="Pfam" id="PF03446">
    <property type="entry name" value="NAD_binding_2"/>
    <property type="match status" value="1"/>
</dbReference>
<keyword evidence="2" id="KW-0560">Oxidoreductase</keyword>
<dbReference type="Gene3D" id="1.10.1040.10">
    <property type="entry name" value="N-(1-d-carboxylethyl)-l-norvaline Dehydrogenase, domain 2"/>
    <property type="match status" value="1"/>
</dbReference>
<dbReference type="InterPro" id="IPR013328">
    <property type="entry name" value="6PGD_dom2"/>
</dbReference>
<evidence type="ECO:0000256" key="2">
    <source>
        <dbReference type="ARBA" id="ARBA00023002"/>
    </source>
</evidence>
<organism evidence="5 6">
    <name type="scientific">Lentzea albida</name>
    <dbReference type="NCBI Taxonomy" id="65499"/>
    <lineage>
        <taxon>Bacteria</taxon>
        <taxon>Bacillati</taxon>
        <taxon>Actinomycetota</taxon>
        <taxon>Actinomycetes</taxon>
        <taxon>Pseudonocardiales</taxon>
        <taxon>Pseudonocardiaceae</taxon>
        <taxon>Lentzea</taxon>
    </lineage>
</organism>
<feature type="domain" description="6-phosphogluconate dehydrogenase NADP-binding" evidence="3">
    <location>
        <begin position="6"/>
        <end position="151"/>
    </location>
</feature>
<dbReference type="GO" id="GO:0003677">
    <property type="term" value="F:DNA binding"/>
    <property type="evidence" value="ECO:0007669"/>
    <property type="project" value="TreeGrafter"/>
</dbReference>
<evidence type="ECO:0000313" key="6">
    <source>
        <dbReference type="Proteomes" id="UP000199503"/>
    </source>
</evidence>
<gene>
    <name evidence="5" type="ORF">SAMN04488000_104434</name>
</gene>
<comment type="similarity">
    <text evidence="1">Belongs to the HIBADH-related family.</text>
</comment>
<dbReference type="PANTHER" id="PTHR43580:SF2">
    <property type="entry name" value="CYTOKINE-LIKE NUCLEAR FACTOR N-PAC"/>
    <property type="match status" value="1"/>
</dbReference>
<dbReference type="Gene3D" id="3.40.50.720">
    <property type="entry name" value="NAD(P)-binding Rossmann-like Domain"/>
    <property type="match status" value="1"/>
</dbReference>
<dbReference type="SUPFAM" id="SSF51735">
    <property type="entry name" value="NAD(P)-binding Rossmann-fold domains"/>
    <property type="match status" value="1"/>
</dbReference>
<sequence length="296" mass="30186">MTSEAITVLGLGNLGRALAEAFVRAGHPVTVWNRSAAKASGLAATVAGSAAEAVAASGLVVVAVLDHQAAQEVLRGVDVRGRALVNLTSGTPGEARELAEWAAANGADYLHGAVYAVPQTIGTDASSIIYSGSPAVPERWREPLALLGKVTFLGADAGRASGYDVAILSGMYGLLGGFLHAAALARAGGIPVTELTPMLLSWLEDLQPALTTFAEEIDAGSYDNAESSIAMNRSGVATLIRATEAQGVPFAGLDALQALVDLQIDSGHGEASLSRVVESFGLVSQGLAGGQQEDRQ</sequence>